<evidence type="ECO:0000256" key="11">
    <source>
        <dbReference type="SAM" id="Phobius"/>
    </source>
</evidence>
<evidence type="ECO:0000256" key="3">
    <source>
        <dbReference type="ARBA" id="ARBA00022475"/>
    </source>
</evidence>
<evidence type="ECO:0000256" key="5">
    <source>
        <dbReference type="ARBA" id="ARBA00022692"/>
    </source>
</evidence>
<evidence type="ECO:0000256" key="7">
    <source>
        <dbReference type="ARBA" id="ARBA00022989"/>
    </source>
</evidence>
<keyword evidence="10" id="KW-0325">Glycoprotein</keyword>
<keyword evidence="3" id="KW-1003">Cell membrane</keyword>
<gene>
    <name evidence="12" type="ORF">V6N11_079100</name>
</gene>
<evidence type="ECO:0000256" key="6">
    <source>
        <dbReference type="ARBA" id="ARBA00022737"/>
    </source>
</evidence>
<keyword evidence="13" id="KW-1185">Reference proteome</keyword>
<evidence type="ECO:0000256" key="10">
    <source>
        <dbReference type="ARBA" id="ARBA00023180"/>
    </source>
</evidence>
<evidence type="ECO:0000313" key="13">
    <source>
        <dbReference type="Proteomes" id="UP001396334"/>
    </source>
</evidence>
<evidence type="ECO:0000256" key="4">
    <source>
        <dbReference type="ARBA" id="ARBA00022614"/>
    </source>
</evidence>
<evidence type="ECO:0000256" key="2">
    <source>
        <dbReference type="ARBA" id="ARBA00009592"/>
    </source>
</evidence>
<dbReference type="Proteomes" id="UP001396334">
    <property type="component" value="Unassembled WGS sequence"/>
</dbReference>
<keyword evidence="9" id="KW-0675">Receptor</keyword>
<reference evidence="12 13" key="1">
    <citation type="journal article" date="2024" name="G3 (Bethesda)">
        <title>Genome assembly of Hibiscus sabdariffa L. provides insights into metabolisms of medicinal natural products.</title>
        <authorList>
            <person name="Kim T."/>
        </authorList>
    </citation>
    <scope>NUCLEOTIDE SEQUENCE [LARGE SCALE GENOMIC DNA]</scope>
    <source>
        <strain evidence="12">TK-2024</strain>
        <tissue evidence="12">Old leaves</tissue>
    </source>
</reference>
<keyword evidence="4" id="KW-0433">Leucine-rich repeat</keyword>
<organism evidence="12 13">
    <name type="scientific">Hibiscus sabdariffa</name>
    <name type="common">roselle</name>
    <dbReference type="NCBI Taxonomy" id="183260"/>
    <lineage>
        <taxon>Eukaryota</taxon>
        <taxon>Viridiplantae</taxon>
        <taxon>Streptophyta</taxon>
        <taxon>Embryophyta</taxon>
        <taxon>Tracheophyta</taxon>
        <taxon>Spermatophyta</taxon>
        <taxon>Magnoliopsida</taxon>
        <taxon>eudicotyledons</taxon>
        <taxon>Gunneridae</taxon>
        <taxon>Pentapetalae</taxon>
        <taxon>rosids</taxon>
        <taxon>malvids</taxon>
        <taxon>Malvales</taxon>
        <taxon>Malvaceae</taxon>
        <taxon>Malvoideae</taxon>
        <taxon>Hibiscus</taxon>
    </lineage>
</organism>
<keyword evidence="5 11" id="KW-0812">Transmembrane</keyword>
<dbReference type="InterPro" id="IPR001611">
    <property type="entry name" value="Leu-rich_rpt"/>
</dbReference>
<evidence type="ECO:0008006" key="14">
    <source>
        <dbReference type="Google" id="ProtNLM"/>
    </source>
</evidence>
<sequence length="355" mass="40128">MSSSLSHLDLRENNFHGKIPENFSYSCNLQNLRINNNQLEGSLPRSLDNCKDLKLLDVGNNYLKDTFPKWLGNLEQLQVLILRSNRFYGQVDSSGVTVSFFRLRVIDLSNNNLSGYLRRSFFENLHAIREGYEKKVKPEYMAYSSVDELAYYAQDISFATKGLETEFEFLLTIWMAIDFSNNHFVGEIPNTLGELNSLIVLNLSHNCLTGPIPSSLGDLSELESLDLSSNKLHGGIPTELKNLGFLAVLNLSRNDLVGSIPQGKQFDTFTNDSYLGNLGLCGMPLSKSCDNDEGTPVKLDPPEDDDELSWKFSILIGYGCGLVLGLSMGYIVFTTKKPRWFIRIYNRIQQRFAKR</sequence>
<dbReference type="SUPFAM" id="SSF52058">
    <property type="entry name" value="L domain-like"/>
    <property type="match status" value="1"/>
</dbReference>
<evidence type="ECO:0000313" key="12">
    <source>
        <dbReference type="EMBL" id="KAK9016605.1"/>
    </source>
</evidence>
<dbReference type="InterPro" id="IPR032675">
    <property type="entry name" value="LRR_dom_sf"/>
</dbReference>
<proteinExistence type="inferred from homology"/>
<dbReference type="Pfam" id="PF13855">
    <property type="entry name" value="LRR_8"/>
    <property type="match status" value="2"/>
</dbReference>
<comment type="subcellular location">
    <subcellularLocation>
        <location evidence="1">Cell membrane</location>
        <topology evidence="1">Single-pass type I membrane protein</topology>
    </subcellularLocation>
</comment>
<accession>A0ABR2RUD9</accession>
<keyword evidence="6" id="KW-0677">Repeat</keyword>
<evidence type="ECO:0000256" key="1">
    <source>
        <dbReference type="ARBA" id="ARBA00004251"/>
    </source>
</evidence>
<dbReference type="PANTHER" id="PTHR27004">
    <property type="entry name" value="RECEPTOR-LIKE PROTEIN 12 ISOFORM X1"/>
    <property type="match status" value="1"/>
</dbReference>
<dbReference type="Gene3D" id="3.80.10.10">
    <property type="entry name" value="Ribonuclease Inhibitor"/>
    <property type="match status" value="1"/>
</dbReference>
<evidence type="ECO:0000256" key="9">
    <source>
        <dbReference type="ARBA" id="ARBA00023170"/>
    </source>
</evidence>
<keyword evidence="8 11" id="KW-0472">Membrane</keyword>
<evidence type="ECO:0000256" key="8">
    <source>
        <dbReference type="ARBA" id="ARBA00023136"/>
    </source>
</evidence>
<feature type="transmembrane region" description="Helical" evidence="11">
    <location>
        <begin position="312"/>
        <end position="333"/>
    </location>
</feature>
<name>A0ABR2RUD9_9ROSI</name>
<comment type="caution">
    <text evidence="12">The sequence shown here is derived from an EMBL/GenBank/DDBJ whole genome shotgun (WGS) entry which is preliminary data.</text>
</comment>
<comment type="similarity">
    <text evidence="2">Belongs to the RLP family.</text>
</comment>
<keyword evidence="7 11" id="KW-1133">Transmembrane helix</keyword>
<dbReference type="Pfam" id="PF00560">
    <property type="entry name" value="LRR_1"/>
    <property type="match status" value="2"/>
</dbReference>
<protein>
    <recommendedName>
        <fullName evidence="14">Receptor-like protein 12</fullName>
    </recommendedName>
</protein>
<dbReference type="PRINTS" id="PR00019">
    <property type="entry name" value="LEURICHRPT"/>
</dbReference>
<dbReference type="PANTHER" id="PTHR27004:SF439">
    <property type="entry name" value="LEUCINE-RICH REPEAT-CONTAINING N-TERMINAL PLANT-TYPE DOMAIN-CONTAINING PROTEIN"/>
    <property type="match status" value="1"/>
</dbReference>
<dbReference type="EMBL" id="JBBPBN010000020">
    <property type="protein sequence ID" value="KAK9016605.1"/>
    <property type="molecule type" value="Genomic_DNA"/>
</dbReference>